<evidence type="ECO:0000313" key="2">
    <source>
        <dbReference type="Proteomes" id="UP001283361"/>
    </source>
</evidence>
<dbReference type="AlphaFoldDB" id="A0AAE0YNF1"/>
<organism evidence="1 2">
    <name type="scientific">Elysia crispata</name>
    <name type="common">lettuce slug</name>
    <dbReference type="NCBI Taxonomy" id="231223"/>
    <lineage>
        <taxon>Eukaryota</taxon>
        <taxon>Metazoa</taxon>
        <taxon>Spiralia</taxon>
        <taxon>Lophotrochozoa</taxon>
        <taxon>Mollusca</taxon>
        <taxon>Gastropoda</taxon>
        <taxon>Heterobranchia</taxon>
        <taxon>Euthyneura</taxon>
        <taxon>Panpulmonata</taxon>
        <taxon>Sacoglossa</taxon>
        <taxon>Placobranchoidea</taxon>
        <taxon>Plakobranchidae</taxon>
        <taxon>Elysia</taxon>
    </lineage>
</organism>
<evidence type="ECO:0000313" key="1">
    <source>
        <dbReference type="EMBL" id="KAK3751431.1"/>
    </source>
</evidence>
<keyword evidence="2" id="KW-1185">Reference proteome</keyword>
<dbReference type="EMBL" id="JAWDGP010005819">
    <property type="protein sequence ID" value="KAK3751431.1"/>
    <property type="molecule type" value="Genomic_DNA"/>
</dbReference>
<protein>
    <submittedName>
        <fullName evidence="1">Uncharacterized protein</fullName>
    </submittedName>
</protein>
<dbReference type="Proteomes" id="UP001283361">
    <property type="component" value="Unassembled WGS sequence"/>
</dbReference>
<comment type="caution">
    <text evidence="1">The sequence shown here is derived from an EMBL/GenBank/DDBJ whole genome shotgun (WGS) entry which is preliminary data.</text>
</comment>
<name>A0AAE0YNF1_9GAST</name>
<accession>A0AAE0YNF1</accession>
<reference evidence="1" key="1">
    <citation type="journal article" date="2023" name="G3 (Bethesda)">
        <title>A reference genome for the long-term kleptoplast-retaining sea slug Elysia crispata morphotype clarki.</title>
        <authorList>
            <person name="Eastman K.E."/>
            <person name="Pendleton A.L."/>
            <person name="Shaikh M.A."/>
            <person name="Suttiyut T."/>
            <person name="Ogas R."/>
            <person name="Tomko P."/>
            <person name="Gavelis G."/>
            <person name="Widhalm J.R."/>
            <person name="Wisecaver J.H."/>
        </authorList>
    </citation>
    <scope>NUCLEOTIDE SEQUENCE</scope>
    <source>
        <strain evidence="1">ECLA1</strain>
    </source>
</reference>
<gene>
    <name evidence="1" type="ORF">RRG08_051156</name>
</gene>
<proteinExistence type="predicted"/>
<sequence>MFCLSETWLSSYTFDFLVPPSADRRSWTSLLTSETNTNPKTTTMKTIPPIPIVVELTLSSGAEILLLLTLDRSSVLTLRWSMIFSTASSNSFIVSVVLVSGTRTSLHRGGPDDEMSSLPFDAVEVSD</sequence>